<dbReference type="GO" id="GO:0043565">
    <property type="term" value="F:sequence-specific DNA binding"/>
    <property type="evidence" value="ECO:0007669"/>
    <property type="project" value="InterPro"/>
</dbReference>
<evidence type="ECO:0000256" key="2">
    <source>
        <dbReference type="ARBA" id="ARBA00023125"/>
    </source>
</evidence>
<dbReference type="STRING" id="328396.RU93_GL001924"/>
<gene>
    <name evidence="5" type="ORF">RU93_GL001924</name>
</gene>
<dbReference type="Pfam" id="PF12833">
    <property type="entry name" value="HTH_18"/>
    <property type="match status" value="1"/>
</dbReference>
<organism evidence="5 6">
    <name type="scientific">Enterococcus aquimarinus</name>
    <dbReference type="NCBI Taxonomy" id="328396"/>
    <lineage>
        <taxon>Bacteria</taxon>
        <taxon>Bacillati</taxon>
        <taxon>Bacillota</taxon>
        <taxon>Bacilli</taxon>
        <taxon>Lactobacillales</taxon>
        <taxon>Enterococcaceae</taxon>
        <taxon>Enterococcus</taxon>
    </lineage>
</organism>
<dbReference type="EMBL" id="JXKD01000006">
    <property type="protein sequence ID" value="OJG10711.1"/>
    <property type="molecule type" value="Genomic_DNA"/>
</dbReference>
<evidence type="ECO:0000256" key="1">
    <source>
        <dbReference type="ARBA" id="ARBA00023015"/>
    </source>
</evidence>
<dbReference type="PRINTS" id="PR00032">
    <property type="entry name" value="HTHARAC"/>
</dbReference>
<keyword evidence="2" id="KW-0238">DNA-binding</keyword>
<dbReference type="SUPFAM" id="SSF46689">
    <property type="entry name" value="Homeodomain-like"/>
    <property type="match status" value="2"/>
</dbReference>
<dbReference type="Pfam" id="PF02311">
    <property type="entry name" value="AraC_binding"/>
    <property type="match status" value="1"/>
</dbReference>
<dbReference type="GO" id="GO:0003700">
    <property type="term" value="F:DNA-binding transcription factor activity"/>
    <property type="evidence" value="ECO:0007669"/>
    <property type="project" value="InterPro"/>
</dbReference>
<dbReference type="InterPro" id="IPR018062">
    <property type="entry name" value="HTH_AraC-typ_CS"/>
</dbReference>
<dbReference type="InterPro" id="IPR020449">
    <property type="entry name" value="Tscrpt_reg_AraC-type_HTH"/>
</dbReference>
<protein>
    <recommendedName>
        <fullName evidence="4">HTH araC/xylS-type domain-containing protein</fullName>
    </recommendedName>
</protein>
<name>A0A1L8QT74_9ENTE</name>
<accession>A0A1L8QT74</accession>
<evidence type="ECO:0000259" key="4">
    <source>
        <dbReference type="PROSITE" id="PS01124"/>
    </source>
</evidence>
<dbReference type="SMART" id="SM00342">
    <property type="entry name" value="HTH_ARAC"/>
    <property type="match status" value="1"/>
</dbReference>
<sequence>MTKKWRRKMAKNMASSFNFCANNVVQMITNIAFYEFISLQSYTIHPVDSYSLLFIDYGKLSVCMQGETFHLKEGHVFLIPPQTEYTFETKESAVNVLLIRFVSDNSALLTLLINQTIALAVSHRNLFAHIMTEAKSTFPQVATNVFQTTERNRMKDSPIGAETLIYTYLAQLIVFMARTQQSLDNEPLQSSTSISLIKKHFEKKEIDDIIGYMEENLDKNFSIAELSEYLFVSPSYLKKNFKKETGYSVIHFYRVLKMERAKQWIRENQMNFTEVACRLGYDTLHHFSNSFKKYTGLSPTAYKHSIHTIESKLEDLT</sequence>
<dbReference type="Gene3D" id="2.60.120.10">
    <property type="entry name" value="Jelly Rolls"/>
    <property type="match status" value="1"/>
</dbReference>
<keyword evidence="3" id="KW-0804">Transcription</keyword>
<dbReference type="InterPro" id="IPR018060">
    <property type="entry name" value="HTH_AraC"/>
</dbReference>
<keyword evidence="1" id="KW-0805">Transcription regulation</keyword>
<dbReference type="Gene3D" id="1.10.10.60">
    <property type="entry name" value="Homeodomain-like"/>
    <property type="match status" value="2"/>
</dbReference>
<dbReference type="AlphaFoldDB" id="A0A1L8QT74"/>
<evidence type="ECO:0000256" key="3">
    <source>
        <dbReference type="ARBA" id="ARBA00023163"/>
    </source>
</evidence>
<dbReference type="PANTHER" id="PTHR43280:SF2">
    <property type="entry name" value="HTH-TYPE TRANSCRIPTIONAL REGULATOR EXSA"/>
    <property type="match status" value="1"/>
</dbReference>
<dbReference type="Proteomes" id="UP000182149">
    <property type="component" value="Unassembled WGS sequence"/>
</dbReference>
<reference evidence="5 6" key="1">
    <citation type="submission" date="2014-12" db="EMBL/GenBank/DDBJ databases">
        <title>Draft genome sequences of 29 type strains of Enterococci.</title>
        <authorList>
            <person name="Zhong Z."/>
            <person name="Sun Z."/>
            <person name="Liu W."/>
            <person name="Zhang W."/>
            <person name="Zhang H."/>
        </authorList>
    </citation>
    <scope>NUCLEOTIDE SEQUENCE [LARGE SCALE GENOMIC DNA]</scope>
    <source>
        <strain evidence="5 6">DSM 17690</strain>
    </source>
</reference>
<keyword evidence="6" id="KW-1185">Reference proteome</keyword>
<dbReference type="InterPro" id="IPR014710">
    <property type="entry name" value="RmlC-like_jellyroll"/>
</dbReference>
<dbReference type="InterPro" id="IPR037923">
    <property type="entry name" value="HTH-like"/>
</dbReference>
<dbReference type="PROSITE" id="PS01124">
    <property type="entry name" value="HTH_ARAC_FAMILY_2"/>
    <property type="match status" value="1"/>
</dbReference>
<proteinExistence type="predicted"/>
<dbReference type="InterPro" id="IPR009057">
    <property type="entry name" value="Homeodomain-like_sf"/>
</dbReference>
<comment type="caution">
    <text evidence="5">The sequence shown here is derived from an EMBL/GenBank/DDBJ whole genome shotgun (WGS) entry which is preliminary data.</text>
</comment>
<dbReference type="SUPFAM" id="SSF51215">
    <property type="entry name" value="Regulatory protein AraC"/>
    <property type="match status" value="1"/>
</dbReference>
<evidence type="ECO:0000313" key="6">
    <source>
        <dbReference type="Proteomes" id="UP000182149"/>
    </source>
</evidence>
<dbReference type="PANTHER" id="PTHR43280">
    <property type="entry name" value="ARAC-FAMILY TRANSCRIPTIONAL REGULATOR"/>
    <property type="match status" value="1"/>
</dbReference>
<dbReference type="OrthoDB" id="9816344at2"/>
<dbReference type="PROSITE" id="PS00041">
    <property type="entry name" value="HTH_ARAC_FAMILY_1"/>
    <property type="match status" value="1"/>
</dbReference>
<feature type="domain" description="HTH araC/xylS-type" evidence="4">
    <location>
        <begin position="207"/>
        <end position="305"/>
    </location>
</feature>
<evidence type="ECO:0000313" key="5">
    <source>
        <dbReference type="EMBL" id="OJG10711.1"/>
    </source>
</evidence>
<dbReference type="InterPro" id="IPR003313">
    <property type="entry name" value="AraC-bd"/>
</dbReference>